<dbReference type="EMBL" id="LCIN01000007">
    <property type="protein sequence ID" value="KKT57210.1"/>
    <property type="molecule type" value="Genomic_DNA"/>
</dbReference>
<evidence type="ECO:0000313" key="2">
    <source>
        <dbReference type="Proteomes" id="UP000033977"/>
    </source>
</evidence>
<proteinExistence type="predicted"/>
<dbReference type="Proteomes" id="UP000033977">
    <property type="component" value="Unassembled WGS sequence"/>
</dbReference>
<gene>
    <name evidence="1" type="ORF">UW49_C0007G0090</name>
</gene>
<comment type="caution">
    <text evidence="1">The sequence shown here is derived from an EMBL/GenBank/DDBJ whole genome shotgun (WGS) entry which is preliminary data.</text>
</comment>
<name>A0A0G1IDC0_9BACT</name>
<evidence type="ECO:0000313" key="1">
    <source>
        <dbReference type="EMBL" id="KKT57210.1"/>
    </source>
</evidence>
<dbReference type="AlphaFoldDB" id="A0A0G1IDC0"/>
<reference evidence="1 2" key="1">
    <citation type="journal article" date="2015" name="Nature">
        <title>rRNA introns, odd ribosomes, and small enigmatic genomes across a large radiation of phyla.</title>
        <authorList>
            <person name="Brown C.T."/>
            <person name="Hug L.A."/>
            <person name="Thomas B.C."/>
            <person name="Sharon I."/>
            <person name="Castelle C.J."/>
            <person name="Singh A."/>
            <person name="Wilkins M.J."/>
            <person name="Williams K.H."/>
            <person name="Banfield J.F."/>
        </authorList>
    </citation>
    <scope>NUCLEOTIDE SEQUENCE [LARGE SCALE GENOMIC DNA]</scope>
</reference>
<organism evidence="1 2">
    <name type="scientific">Candidatus Giovannonibacteria bacterium GW2011_GWB1_44_23</name>
    <dbReference type="NCBI Taxonomy" id="1618652"/>
    <lineage>
        <taxon>Bacteria</taxon>
        <taxon>Candidatus Giovannoniibacteriota</taxon>
    </lineage>
</organism>
<accession>A0A0G1IDC0</accession>
<sequence>MLIPKKEYETLVRRQPKLIQVEKLTTSEKRAIAMSDKELIKGDYVTLDQLEYELASSRAKSRKKTN</sequence>
<protein>
    <submittedName>
        <fullName evidence="1">Uncharacterized protein</fullName>
    </submittedName>
</protein>